<dbReference type="Gene3D" id="3.40.33.10">
    <property type="entry name" value="CAP"/>
    <property type="match status" value="1"/>
</dbReference>
<name>A0ABV2EEE3_9CAUL</name>
<organism evidence="3 4">
    <name type="scientific">Phenylobacterium koreense</name>
    <dbReference type="NCBI Taxonomy" id="266125"/>
    <lineage>
        <taxon>Bacteria</taxon>
        <taxon>Pseudomonadati</taxon>
        <taxon>Pseudomonadota</taxon>
        <taxon>Alphaproteobacteria</taxon>
        <taxon>Caulobacterales</taxon>
        <taxon>Caulobacteraceae</taxon>
        <taxon>Phenylobacterium</taxon>
    </lineage>
</organism>
<dbReference type="InterPro" id="IPR014044">
    <property type="entry name" value="CAP_dom"/>
</dbReference>
<reference evidence="3 4" key="1">
    <citation type="submission" date="2024-06" db="EMBL/GenBank/DDBJ databases">
        <title>Genomic Encyclopedia of Type Strains, Phase IV (KMG-IV): sequencing the most valuable type-strain genomes for metagenomic binning, comparative biology and taxonomic classification.</title>
        <authorList>
            <person name="Goeker M."/>
        </authorList>
    </citation>
    <scope>NUCLEOTIDE SEQUENCE [LARGE SCALE GENOMIC DNA]</scope>
    <source>
        <strain evidence="3 4">DSM 17809</strain>
    </source>
</reference>
<comment type="caution">
    <text evidence="3">The sequence shown here is derived from an EMBL/GenBank/DDBJ whole genome shotgun (WGS) entry which is preliminary data.</text>
</comment>
<feature type="signal peptide" evidence="1">
    <location>
        <begin position="1"/>
        <end position="24"/>
    </location>
</feature>
<dbReference type="EMBL" id="JBEPLU010000001">
    <property type="protein sequence ID" value="MET3525397.1"/>
    <property type="molecule type" value="Genomic_DNA"/>
</dbReference>
<gene>
    <name evidence="3" type="ORF">ABID41_000492</name>
</gene>
<evidence type="ECO:0000256" key="1">
    <source>
        <dbReference type="SAM" id="SignalP"/>
    </source>
</evidence>
<dbReference type="RefSeq" id="WP_331930118.1">
    <property type="nucleotide sequence ID" value="NZ_JBEPLU010000001.1"/>
</dbReference>
<dbReference type="CDD" id="cd05379">
    <property type="entry name" value="CAP_bacterial"/>
    <property type="match status" value="1"/>
</dbReference>
<evidence type="ECO:0000313" key="4">
    <source>
        <dbReference type="Proteomes" id="UP001549110"/>
    </source>
</evidence>
<keyword evidence="1" id="KW-0732">Signal</keyword>
<feature type="chain" id="PRO_5046277985" evidence="1">
    <location>
        <begin position="25"/>
        <end position="196"/>
    </location>
</feature>
<dbReference type="PANTHER" id="PTHR31157:SF1">
    <property type="entry name" value="SCP DOMAIN-CONTAINING PROTEIN"/>
    <property type="match status" value="1"/>
</dbReference>
<protein>
    <submittedName>
        <fullName evidence="3">Uncharacterized protein YkwD</fullName>
    </submittedName>
</protein>
<accession>A0ABV2EEE3</accession>
<dbReference type="Pfam" id="PF00188">
    <property type="entry name" value="CAP"/>
    <property type="match status" value="1"/>
</dbReference>
<dbReference type="InterPro" id="IPR035940">
    <property type="entry name" value="CAP_sf"/>
</dbReference>
<feature type="domain" description="SCP" evidence="2">
    <location>
        <begin position="37"/>
        <end position="187"/>
    </location>
</feature>
<evidence type="ECO:0000313" key="3">
    <source>
        <dbReference type="EMBL" id="MET3525397.1"/>
    </source>
</evidence>
<dbReference type="PANTHER" id="PTHR31157">
    <property type="entry name" value="SCP DOMAIN-CONTAINING PROTEIN"/>
    <property type="match status" value="1"/>
</dbReference>
<dbReference type="Proteomes" id="UP001549110">
    <property type="component" value="Unassembled WGS sequence"/>
</dbReference>
<keyword evidence="4" id="KW-1185">Reference proteome</keyword>
<sequence>MPRASLLPALLLASIVAAPCAARADRLEADVLAELNYARAQPQRYAEELAQALDTGRSAFRTLPDEDPQVVEEAIDFLMGQAPLPELRTHQGLTAAAAAHVRSQARRGEGHGPVALSARLQRQGVFAGLSGENISYGYRTPRDVVLQLIIDSRVPGRGHRKTIFGRSWQAAGVACGPHPAYGAMCVIDFAGAIVER</sequence>
<proteinExistence type="predicted"/>
<evidence type="ECO:0000259" key="2">
    <source>
        <dbReference type="Pfam" id="PF00188"/>
    </source>
</evidence>